<dbReference type="GO" id="GO:0046961">
    <property type="term" value="F:proton-transporting ATPase activity, rotational mechanism"/>
    <property type="evidence" value="ECO:0007669"/>
    <property type="project" value="InterPro"/>
</dbReference>
<dbReference type="GO" id="GO:0033179">
    <property type="term" value="C:proton-transporting V-type ATPase, V0 domain"/>
    <property type="evidence" value="ECO:0007669"/>
    <property type="project" value="InterPro"/>
</dbReference>
<comment type="subcellular location">
    <subcellularLocation>
        <location evidence="1">Endomembrane system</location>
        <topology evidence="1">Multi-pass membrane protein</topology>
    </subcellularLocation>
</comment>
<evidence type="ECO:0000256" key="3">
    <source>
        <dbReference type="ARBA" id="ARBA00022448"/>
    </source>
</evidence>
<evidence type="ECO:0000256" key="1">
    <source>
        <dbReference type="ARBA" id="ARBA00004127"/>
    </source>
</evidence>
<organism evidence="10 11">
    <name type="scientific">Micractinium conductrix</name>
    <dbReference type="NCBI Taxonomy" id="554055"/>
    <lineage>
        <taxon>Eukaryota</taxon>
        <taxon>Viridiplantae</taxon>
        <taxon>Chlorophyta</taxon>
        <taxon>core chlorophytes</taxon>
        <taxon>Trebouxiophyceae</taxon>
        <taxon>Chlorellales</taxon>
        <taxon>Chlorellaceae</taxon>
        <taxon>Chlorella clade</taxon>
        <taxon>Micractinium</taxon>
    </lineage>
</organism>
<comment type="caution">
    <text evidence="10">The sequence shown here is derived from an EMBL/GenBank/DDBJ whole genome shotgun (WGS) entry which is preliminary data.</text>
</comment>
<keyword evidence="11" id="KW-1185">Reference proteome</keyword>
<name>A0A2P6V0P0_9CHLO</name>
<dbReference type="EMBL" id="LHPF02000051">
    <property type="protein sequence ID" value="PSC67645.1"/>
    <property type="molecule type" value="Genomic_DNA"/>
</dbReference>
<protein>
    <submittedName>
        <fullName evidence="10">V-type proton ATPase subunit e1</fullName>
    </submittedName>
</protein>
<dbReference type="STRING" id="554055.A0A2P6V0P0"/>
<sequence>MGFWLGTLVFAIFEALGFGLVHFSAKPKPTKLLHHTLVGTTVVCCWMMWGIVYLAQMHPLIRPILQG</sequence>
<evidence type="ECO:0000256" key="7">
    <source>
        <dbReference type="ARBA" id="ARBA00023065"/>
    </source>
</evidence>
<dbReference type="Pfam" id="PF05493">
    <property type="entry name" value="ATP_synt_H"/>
    <property type="match status" value="1"/>
</dbReference>
<gene>
    <name evidence="10" type="ORF">C2E20_8678</name>
</gene>
<keyword evidence="3" id="KW-0813">Transport</keyword>
<evidence type="ECO:0000313" key="10">
    <source>
        <dbReference type="EMBL" id="PSC67645.1"/>
    </source>
</evidence>
<keyword evidence="6 9" id="KW-1133">Transmembrane helix</keyword>
<evidence type="ECO:0000256" key="9">
    <source>
        <dbReference type="SAM" id="Phobius"/>
    </source>
</evidence>
<keyword evidence="4 9" id="KW-0812">Transmembrane</keyword>
<evidence type="ECO:0000256" key="4">
    <source>
        <dbReference type="ARBA" id="ARBA00022692"/>
    </source>
</evidence>
<dbReference type="InterPro" id="IPR008389">
    <property type="entry name" value="ATPase_V0-cplx_e1/e2_su"/>
</dbReference>
<reference evidence="10 11" key="1">
    <citation type="journal article" date="2018" name="Plant J.">
        <title>Genome sequences of Chlorella sorokiniana UTEX 1602 and Micractinium conductrix SAG 241.80: implications to maltose excretion by a green alga.</title>
        <authorList>
            <person name="Arriola M.B."/>
            <person name="Velmurugan N."/>
            <person name="Zhang Y."/>
            <person name="Plunkett M.H."/>
            <person name="Hondzo H."/>
            <person name="Barney B.M."/>
        </authorList>
    </citation>
    <scope>NUCLEOTIDE SEQUENCE [LARGE SCALE GENOMIC DNA]</scope>
    <source>
        <strain evidence="10 11">SAG 241.80</strain>
    </source>
</reference>
<keyword evidence="7" id="KW-0406">Ion transport</keyword>
<dbReference type="GO" id="GO:0012505">
    <property type="term" value="C:endomembrane system"/>
    <property type="evidence" value="ECO:0007669"/>
    <property type="project" value="UniProtKB-SubCell"/>
</dbReference>
<evidence type="ECO:0000256" key="5">
    <source>
        <dbReference type="ARBA" id="ARBA00022781"/>
    </source>
</evidence>
<keyword evidence="5" id="KW-0375">Hydrogen ion transport</keyword>
<evidence type="ECO:0000313" key="11">
    <source>
        <dbReference type="Proteomes" id="UP000239649"/>
    </source>
</evidence>
<dbReference type="OrthoDB" id="1508846at2759"/>
<evidence type="ECO:0000256" key="8">
    <source>
        <dbReference type="ARBA" id="ARBA00023136"/>
    </source>
</evidence>
<evidence type="ECO:0000256" key="2">
    <source>
        <dbReference type="ARBA" id="ARBA00008328"/>
    </source>
</evidence>
<dbReference type="Proteomes" id="UP000239649">
    <property type="component" value="Unassembled WGS sequence"/>
</dbReference>
<feature type="transmembrane region" description="Helical" evidence="9">
    <location>
        <begin position="33"/>
        <end position="55"/>
    </location>
</feature>
<comment type="similarity">
    <text evidence="2">Belongs to the V-ATPase e1/e2 subunit family.</text>
</comment>
<dbReference type="PANTHER" id="PTHR12263">
    <property type="entry name" value="VACUOLAR ATP SYNTHASE SUBUNIT H"/>
    <property type="match status" value="1"/>
</dbReference>
<dbReference type="AlphaFoldDB" id="A0A2P6V0P0"/>
<keyword evidence="8 9" id="KW-0472">Membrane</keyword>
<evidence type="ECO:0000256" key="6">
    <source>
        <dbReference type="ARBA" id="ARBA00022989"/>
    </source>
</evidence>
<accession>A0A2P6V0P0</accession>
<proteinExistence type="inferred from homology"/>
<dbReference type="PANTHER" id="PTHR12263:SF0">
    <property type="entry name" value="V-TYPE PROTON ATPASE SUBUNIT"/>
    <property type="match status" value="1"/>
</dbReference>